<evidence type="ECO:0000313" key="4">
    <source>
        <dbReference type="Proteomes" id="UP000732380"/>
    </source>
</evidence>
<sequence>MKFLVAAFLATSVSAGALDITSAKRHFAAINDVVGRVGANFELLSHQVNGPTTDVKSFEEAASAVVVTLKNGKDTVEASADLPLFATSDLSITVTELKSKCLTLAVGLKYKKDAFEDAGCCDLVREKTAEIHRHATDLIHAIISKLPGVSDDSVKTLLHDLFQILDKLESDFLGTKCINKGPTSAISTVSALPATDTATGTAHTETKAPCTESEHTAAPTGTHPGAISTPSGTHPGPSPPCDNEYGCPPTGTAPHDTHTGSKPTGTHPVPSGPCDSEYGCPPTGTAPHGTHTGSKPTGTHPIPSVPCETESGSQPTGTAPHGTKTGSKPTGTHPVPSGPCDSEYGCPPTGTAPHGTETGSKPTGTAPHGTHTGSKPTGTIPVPSGPCDSEYGCPPTGTAPHGTETGSKPTGTHPAPSVPCETESDYQPTGTAPHGTETGSKPTGTLPVPSGPCD</sequence>
<accession>A0A9P7TRA7</accession>
<evidence type="ECO:0000256" key="2">
    <source>
        <dbReference type="SAM" id="SignalP"/>
    </source>
</evidence>
<reference evidence="3 4" key="1">
    <citation type="journal article" date="2020" name="bioRxiv">
        <title>Whole genome comparisons of ergot fungi reveals the divergence and evolution of species within the genus Claviceps are the result of varying mechanisms driving genome evolution and host range expansion.</title>
        <authorList>
            <person name="Wyka S.A."/>
            <person name="Mondo S.J."/>
            <person name="Liu M."/>
            <person name="Dettman J."/>
            <person name="Nalam V."/>
            <person name="Broders K.D."/>
        </authorList>
    </citation>
    <scope>NUCLEOTIDE SEQUENCE [LARGE SCALE GENOMIC DNA]</scope>
    <source>
        <strain evidence="3 4">LM576</strain>
    </source>
</reference>
<dbReference type="GO" id="GO:0005576">
    <property type="term" value="C:extracellular region"/>
    <property type="evidence" value="ECO:0007669"/>
    <property type="project" value="TreeGrafter"/>
</dbReference>
<feature type="compositionally biased region" description="Low complexity" evidence="1">
    <location>
        <begin position="362"/>
        <end position="373"/>
    </location>
</feature>
<evidence type="ECO:0000256" key="1">
    <source>
        <dbReference type="SAM" id="MobiDB-lite"/>
    </source>
</evidence>
<feature type="non-terminal residue" evidence="3">
    <location>
        <position position="454"/>
    </location>
</feature>
<dbReference type="InterPro" id="IPR021054">
    <property type="entry name" value="Cell_wall_mannoprotein_1"/>
</dbReference>
<proteinExistence type="predicted"/>
<feature type="signal peptide" evidence="2">
    <location>
        <begin position="1"/>
        <end position="15"/>
    </location>
</feature>
<comment type="caution">
    <text evidence="3">The sequence shown here is derived from an EMBL/GenBank/DDBJ whole genome shotgun (WGS) entry which is preliminary data.</text>
</comment>
<protein>
    <recommendedName>
        <fullName evidence="5">Cell wall galactomannoprotein Mp2/allergen F17-like protein</fullName>
    </recommendedName>
</protein>
<feature type="compositionally biased region" description="Low complexity" evidence="1">
    <location>
        <begin position="279"/>
        <end position="293"/>
    </location>
</feature>
<dbReference type="Proteomes" id="UP000732380">
    <property type="component" value="Unassembled WGS sequence"/>
</dbReference>
<dbReference type="PANTHER" id="PTHR38123">
    <property type="entry name" value="CELL WALL SERINE-THREONINE-RICH GALACTOMANNOPROTEIN MP1 (AFU_ORTHOLOGUE AFUA_4G03240)"/>
    <property type="match status" value="1"/>
</dbReference>
<evidence type="ECO:0000313" key="3">
    <source>
        <dbReference type="EMBL" id="KAG6105289.1"/>
    </source>
</evidence>
<gene>
    <name evidence="3" type="ORF">E4U13_007953</name>
</gene>
<dbReference type="AlphaFoldDB" id="A0A9P7TRA7"/>
<keyword evidence="4" id="KW-1185">Reference proteome</keyword>
<evidence type="ECO:0008006" key="5">
    <source>
        <dbReference type="Google" id="ProtNLM"/>
    </source>
</evidence>
<dbReference type="PANTHER" id="PTHR38123:SF6">
    <property type="entry name" value="CELL WALL SERINE-THREONINE-RICH GALACTOMANNOPROTEIN MP1 (AFU_ORTHOLOGUE AFUA_4G03240)"/>
    <property type="match status" value="1"/>
</dbReference>
<keyword evidence="2" id="KW-0732">Signal</keyword>
<dbReference type="Pfam" id="PF12296">
    <property type="entry name" value="HsbA"/>
    <property type="match status" value="1"/>
</dbReference>
<dbReference type="Gene3D" id="1.20.1280.140">
    <property type="match status" value="1"/>
</dbReference>
<name>A0A9P7TRA7_9HYPO</name>
<dbReference type="EMBL" id="SRQM01000847">
    <property type="protein sequence ID" value="KAG6105289.1"/>
    <property type="molecule type" value="Genomic_DNA"/>
</dbReference>
<feature type="chain" id="PRO_5040165669" description="Cell wall galactomannoprotein Mp2/allergen F17-like protein" evidence="2">
    <location>
        <begin position="16"/>
        <end position="454"/>
    </location>
</feature>
<organism evidence="3 4">
    <name type="scientific">Claviceps humidiphila</name>
    <dbReference type="NCBI Taxonomy" id="1294629"/>
    <lineage>
        <taxon>Eukaryota</taxon>
        <taxon>Fungi</taxon>
        <taxon>Dikarya</taxon>
        <taxon>Ascomycota</taxon>
        <taxon>Pezizomycotina</taxon>
        <taxon>Sordariomycetes</taxon>
        <taxon>Hypocreomycetidae</taxon>
        <taxon>Hypocreales</taxon>
        <taxon>Clavicipitaceae</taxon>
        <taxon>Claviceps</taxon>
    </lineage>
</organism>
<feature type="region of interest" description="Disordered" evidence="1">
    <location>
        <begin position="196"/>
        <end position="454"/>
    </location>
</feature>